<dbReference type="InterPro" id="IPR036354">
    <property type="entry name" value="Prot_inh_pot1_sf"/>
</dbReference>
<dbReference type="SUPFAM" id="SSF54654">
    <property type="entry name" value="CI-2 family of serine protease inhibitors"/>
    <property type="match status" value="1"/>
</dbReference>
<dbReference type="Proteomes" id="UP000663874">
    <property type="component" value="Unassembled WGS sequence"/>
</dbReference>
<evidence type="ECO:0000256" key="3">
    <source>
        <dbReference type="ARBA" id="ARBA00022900"/>
    </source>
</evidence>
<comment type="similarity">
    <text evidence="1">Belongs to the protease inhibitor I13 (potato type I serine protease inhibitor) family.</text>
</comment>
<dbReference type="EMBL" id="CAJOBE010004427">
    <property type="protein sequence ID" value="CAF3931319.1"/>
    <property type="molecule type" value="Genomic_DNA"/>
</dbReference>
<reference evidence="4" key="1">
    <citation type="submission" date="2021-02" db="EMBL/GenBank/DDBJ databases">
        <authorList>
            <person name="Nowell W R."/>
        </authorList>
    </citation>
    <scope>NUCLEOTIDE SEQUENCE</scope>
</reference>
<dbReference type="GO" id="GO:0009611">
    <property type="term" value="P:response to wounding"/>
    <property type="evidence" value="ECO:0007669"/>
    <property type="project" value="InterPro"/>
</dbReference>
<proteinExistence type="inferred from homology"/>
<evidence type="ECO:0000256" key="2">
    <source>
        <dbReference type="ARBA" id="ARBA00022690"/>
    </source>
</evidence>
<dbReference type="Pfam" id="PF00280">
    <property type="entry name" value="potato_inhibit"/>
    <property type="match status" value="1"/>
</dbReference>
<dbReference type="EMBL" id="CAJNOU010003074">
    <property type="protein sequence ID" value="CAF1369168.1"/>
    <property type="molecule type" value="Genomic_DNA"/>
</dbReference>
<dbReference type="Proteomes" id="UP000663882">
    <property type="component" value="Unassembled WGS sequence"/>
</dbReference>
<evidence type="ECO:0000313" key="6">
    <source>
        <dbReference type="EMBL" id="CAF3931319.1"/>
    </source>
</evidence>
<dbReference type="GO" id="GO:0004867">
    <property type="term" value="F:serine-type endopeptidase inhibitor activity"/>
    <property type="evidence" value="ECO:0007669"/>
    <property type="project" value="UniProtKB-KW"/>
</dbReference>
<keyword evidence="2" id="KW-0646">Protease inhibitor</keyword>
<dbReference type="Proteomes" id="UP000663889">
    <property type="component" value="Unassembled WGS sequence"/>
</dbReference>
<protein>
    <submittedName>
        <fullName evidence="4">Uncharacterized protein</fullName>
    </submittedName>
</protein>
<name>A0A815A6D1_9BILA</name>
<organism evidence="4 7">
    <name type="scientific">Rotaria sordida</name>
    <dbReference type="NCBI Taxonomy" id="392033"/>
    <lineage>
        <taxon>Eukaryota</taxon>
        <taxon>Metazoa</taxon>
        <taxon>Spiralia</taxon>
        <taxon>Gnathifera</taxon>
        <taxon>Rotifera</taxon>
        <taxon>Eurotatoria</taxon>
        <taxon>Bdelloidea</taxon>
        <taxon>Philodinida</taxon>
        <taxon>Philodinidae</taxon>
        <taxon>Rotaria</taxon>
    </lineage>
</organism>
<evidence type="ECO:0000313" key="7">
    <source>
        <dbReference type="Proteomes" id="UP000663882"/>
    </source>
</evidence>
<dbReference type="Gene3D" id="3.30.10.10">
    <property type="entry name" value="Trypsin Inhibitor V, subunit A"/>
    <property type="match status" value="1"/>
</dbReference>
<keyword evidence="3" id="KW-0722">Serine protease inhibitor</keyword>
<accession>A0A815A6D1</accession>
<dbReference type="InterPro" id="IPR000864">
    <property type="entry name" value="Prot_inh_pot1"/>
</dbReference>
<dbReference type="AlphaFoldDB" id="A0A815A6D1"/>
<evidence type="ECO:0000313" key="4">
    <source>
        <dbReference type="EMBL" id="CAF1252650.1"/>
    </source>
</evidence>
<comment type="caution">
    <text evidence="4">The sequence shown here is derived from an EMBL/GenBank/DDBJ whole genome shotgun (WGS) entry which is preliminary data.</text>
</comment>
<gene>
    <name evidence="6" type="ORF">FNK824_LOCUS22159</name>
    <name evidence="4" type="ORF">RFH988_LOCUS27256</name>
    <name evidence="5" type="ORF">SEV965_LOCUS29797</name>
</gene>
<dbReference type="EMBL" id="CAJNOO010002276">
    <property type="protein sequence ID" value="CAF1252650.1"/>
    <property type="molecule type" value="Genomic_DNA"/>
</dbReference>
<evidence type="ECO:0000313" key="5">
    <source>
        <dbReference type="EMBL" id="CAF1369168.1"/>
    </source>
</evidence>
<dbReference type="OrthoDB" id="10022324at2759"/>
<sequence>MAASGRKEWPELVGQSFHTASKAIRAFDSRLRPYKARNAVENYMYDPFRVSCVTNNNDIVVEVPYYNYQR</sequence>
<evidence type="ECO:0000256" key="1">
    <source>
        <dbReference type="ARBA" id="ARBA00008210"/>
    </source>
</evidence>